<name>A0A1H7TAS1_9BACT</name>
<keyword evidence="1" id="KW-0812">Transmembrane</keyword>
<dbReference type="EMBL" id="FOBB01000002">
    <property type="protein sequence ID" value="SEL81970.1"/>
    <property type="molecule type" value="Genomic_DNA"/>
</dbReference>
<sequence length="122" mass="13182">MKFLASLILIVALSYAGGLFLDWWSVVLAPFLVALIMPMSAGKGFVYGFISIFLLWLALAFFRDVRNDHILANRVSLIFLQMRSPILIGVVSSFIGGLVGGMGGLTGSLLRKALRPPVAVAK</sequence>
<dbReference type="Proteomes" id="UP000198984">
    <property type="component" value="Unassembled WGS sequence"/>
</dbReference>
<gene>
    <name evidence="2" type="ORF">SAMN04488505_1021189</name>
</gene>
<keyword evidence="1" id="KW-1133">Transmembrane helix</keyword>
<feature type="transmembrane region" description="Helical" evidence="1">
    <location>
        <begin position="86"/>
        <end position="110"/>
    </location>
</feature>
<proteinExistence type="predicted"/>
<evidence type="ECO:0000313" key="2">
    <source>
        <dbReference type="EMBL" id="SEL81970.1"/>
    </source>
</evidence>
<keyword evidence="1" id="KW-0472">Membrane</keyword>
<evidence type="ECO:0000313" key="3">
    <source>
        <dbReference type="Proteomes" id="UP000198984"/>
    </source>
</evidence>
<feature type="transmembrane region" description="Helical" evidence="1">
    <location>
        <begin position="45"/>
        <end position="65"/>
    </location>
</feature>
<dbReference type="OrthoDB" id="965650at2"/>
<dbReference type="STRING" id="573321.SAMN04488505_1021189"/>
<evidence type="ECO:0000256" key="1">
    <source>
        <dbReference type="SAM" id="Phobius"/>
    </source>
</evidence>
<protein>
    <submittedName>
        <fullName evidence="2">Uncharacterized protein</fullName>
    </submittedName>
</protein>
<organism evidence="2 3">
    <name type="scientific">Chitinophaga rupis</name>
    <dbReference type="NCBI Taxonomy" id="573321"/>
    <lineage>
        <taxon>Bacteria</taxon>
        <taxon>Pseudomonadati</taxon>
        <taxon>Bacteroidota</taxon>
        <taxon>Chitinophagia</taxon>
        <taxon>Chitinophagales</taxon>
        <taxon>Chitinophagaceae</taxon>
        <taxon>Chitinophaga</taxon>
    </lineage>
</organism>
<keyword evidence="3" id="KW-1185">Reference proteome</keyword>
<accession>A0A1H7TAS1</accession>
<dbReference type="RefSeq" id="WP_089911755.1">
    <property type="nucleotide sequence ID" value="NZ_FOBB01000002.1"/>
</dbReference>
<dbReference type="AlphaFoldDB" id="A0A1H7TAS1"/>
<reference evidence="2 3" key="1">
    <citation type="submission" date="2016-10" db="EMBL/GenBank/DDBJ databases">
        <authorList>
            <person name="de Groot N.N."/>
        </authorList>
    </citation>
    <scope>NUCLEOTIDE SEQUENCE [LARGE SCALE GENOMIC DNA]</scope>
    <source>
        <strain evidence="2 3">DSM 21039</strain>
    </source>
</reference>